<sequence length="467" mass="51657">MLSLTLDTSTSLPLVEQIVRGVREQIDDRLLRGGSRLPPIRQFATHYGVSRFTVVEAYERLVALGYLQSRRGSGFYVQSRDDSGPVRAAEPVPDRALDVAWVVRSGLDAPDEQLRASAGWLPPSWLPEEEIRRQLRAIAREENPRLTRYGNSMGYLPLREQICVRLAARGVAAQPEQVLLTQGASQALDLVARHLVRPGDAVLVDDPGYHAFFGNLRLQGARLIGVPRTAQGPDPEALERLAAEHKPRFFYTQSALHNPTGTDLSPAVAHRVLRCAEQHDFAILEDDVFGGFQPTPTVRLATLDQLARVIYVNSFSKTISADLRVGYVAANPALIAALRDLKLLTNNTSPEMNESVVHGMLIGGQYRRHCERLRERLDAARASTLRMLERTGCEVPYVPSAGVFLWVRKTGVEDAAPLVDAAAQSGILLAPGQTFRPQMQASPYFRINIAYGGDRRLERFLSQYGPG</sequence>
<keyword evidence="4 7" id="KW-0238">DNA-binding</keyword>
<keyword evidence="3" id="KW-0805">Transcription regulation</keyword>
<dbReference type="SMART" id="SM00345">
    <property type="entry name" value="HTH_GNTR"/>
    <property type="match status" value="1"/>
</dbReference>
<keyword evidence="8" id="KW-1185">Reference proteome</keyword>
<evidence type="ECO:0000259" key="6">
    <source>
        <dbReference type="PROSITE" id="PS50949"/>
    </source>
</evidence>
<evidence type="ECO:0000313" key="7">
    <source>
        <dbReference type="EMBL" id="MBB4013278.1"/>
    </source>
</evidence>
<dbReference type="AlphaFoldDB" id="A0A840BP15"/>
<dbReference type="Pfam" id="PF00392">
    <property type="entry name" value="GntR"/>
    <property type="match status" value="1"/>
</dbReference>
<dbReference type="RefSeq" id="WP_183635172.1">
    <property type="nucleotide sequence ID" value="NZ_BAABLE010000005.1"/>
</dbReference>
<evidence type="ECO:0000256" key="2">
    <source>
        <dbReference type="ARBA" id="ARBA00022898"/>
    </source>
</evidence>
<dbReference type="PANTHER" id="PTHR46577:SF2">
    <property type="entry name" value="TRANSCRIPTIONAL REGULATORY PROTEIN"/>
    <property type="match status" value="1"/>
</dbReference>
<keyword evidence="2" id="KW-0663">Pyridoxal phosphate</keyword>
<dbReference type="InterPro" id="IPR036388">
    <property type="entry name" value="WH-like_DNA-bd_sf"/>
</dbReference>
<dbReference type="Gene3D" id="1.10.10.10">
    <property type="entry name" value="Winged helix-like DNA-binding domain superfamily/Winged helix DNA-binding domain"/>
    <property type="match status" value="1"/>
</dbReference>
<evidence type="ECO:0000313" key="8">
    <source>
        <dbReference type="Proteomes" id="UP000561045"/>
    </source>
</evidence>
<keyword evidence="5" id="KW-0804">Transcription</keyword>
<dbReference type="Proteomes" id="UP000561045">
    <property type="component" value="Unassembled WGS sequence"/>
</dbReference>
<gene>
    <name evidence="7" type="ORF">GGR36_002624</name>
</gene>
<comment type="caution">
    <text evidence="7">The sequence shown here is derived from an EMBL/GenBank/DDBJ whole genome shotgun (WGS) entry which is preliminary data.</text>
</comment>
<dbReference type="InterPro" id="IPR015424">
    <property type="entry name" value="PyrdxlP-dep_Trfase"/>
</dbReference>
<dbReference type="EMBL" id="JACIET010000002">
    <property type="protein sequence ID" value="MBB4013278.1"/>
    <property type="molecule type" value="Genomic_DNA"/>
</dbReference>
<dbReference type="Pfam" id="PF00155">
    <property type="entry name" value="Aminotran_1_2"/>
    <property type="match status" value="1"/>
</dbReference>
<dbReference type="PANTHER" id="PTHR46577">
    <property type="entry name" value="HTH-TYPE TRANSCRIPTIONAL REGULATORY PROTEIN GABR"/>
    <property type="match status" value="1"/>
</dbReference>
<dbReference type="InterPro" id="IPR000524">
    <property type="entry name" value="Tscrpt_reg_HTH_GntR"/>
</dbReference>
<protein>
    <submittedName>
        <fullName evidence="7">DNA-binding transcriptional MocR family regulator</fullName>
    </submittedName>
</protein>
<dbReference type="InterPro" id="IPR015421">
    <property type="entry name" value="PyrdxlP-dep_Trfase_major"/>
</dbReference>
<dbReference type="CDD" id="cd07377">
    <property type="entry name" value="WHTH_GntR"/>
    <property type="match status" value="1"/>
</dbReference>
<dbReference type="CDD" id="cd00609">
    <property type="entry name" value="AAT_like"/>
    <property type="match status" value="1"/>
</dbReference>
<evidence type="ECO:0000256" key="1">
    <source>
        <dbReference type="ARBA" id="ARBA00005384"/>
    </source>
</evidence>
<evidence type="ECO:0000256" key="3">
    <source>
        <dbReference type="ARBA" id="ARBA00023015"/>
    </source>
</evidence>
<dbReference type="PROSITE" id="PS50949">
    <property type="entry name" value="HTH_GNTR"/>
    <property type="match status" value="1"/>
</dbReference>
<feature type="domain" description="HTH gntR-type" evidence="6">
    <location>
        <begin position="12"/>
        <end position="80"/>
    </location>
</feature>
<dbReference type="Gene3D" id="3.40.640.10">
    <property type="entry name" value="Type I PLP-dependent aspartate aminotransferase-like (Major domain)"/>
    <property type="match status" value="1"/>
</dbReference>
<dbReference type="SUPFAM" id="SSF53383">
    <property type="entry name" value="PLP-dependent transferases"/>
    <property type="match status" value="1"/>
</dbReference>
<evidence type="ECO:0000256" key="5">
    <source>
        <dbReference type="ARBA" id="ARBA00023163"/>
    </source>
</evidence>
<proteinExistence type="inferred from homology"/>
<dbReference type="GO" id="GO:0003700">
    <property type="term" value="F:DNA-binding transcription factor activity"/>
    <property type="evidence" value="ECO:0007669"/>
    <property type="project" value="InterPro"/>
</dbReference>
<evidence type="ECO:0000256" key="4">
    <source>
        <dbReference type="ARBA" id="ARBA00023125"/>
    </source>
</evidence>
<dbReference type="InterPro" id="IPR004839">
    <property type="entry name" value="Aminotransferase_I/II_large"/>
</dbReference>
<dbReference type="GO" id="GO:0003677">
    <property type="term" value="F:DNA binding"/>
    <property type="evidence" value="ECO:0007669"/>
    <property type="project" value="UniProtKB-KW"/>
</dbReference>
<dbReference type="GO" id="GO:0030170">
    <property type="term" value="F:pyridoxal phosphate binding"/>
    <property type="evidence" value="ECO:0007669"/>
    <property type="project" value="InterPro"/>
</dbReference>
<accession>A0A840BP15</accession>
<name>A0A840BP15_9RHOO</name>
<comment type="similarity">
    <text evidence="1">In the C-terminal section; belongs to the class-I pyridoxal-phosphate-dependent aminotransferase family.</text>
</comment>
<organism evidence="7 8">
    <name type="scientific">Niveibacterium umoris</name>
    <dbReference type="NCBI Taxonomy" id="1193620"/>
    <lineage>
        <taxon>Bacteria</taxon>
        <taxon>Pseudomonadati</taxon>
        <taxon>Pseudomonadota</taxon>
        <taxon>Betaproteobacteria</taxon>
        <taxon>Rhodocyclales</taxon>
        <taxon>Rhodocyclaceae</taxon>
        <taxon>Niveibacterium</taxon>
    </lineage>
</organism>
<dbReference type="InterPro" id="IPR051446">
    <property type="entry name" value="HTH_trans_reg/aminotransferase"/>
</dbReference>
<dbReference type="InterPro" id="IPR036390">
    <property type="entry name" value="WH_DNA-bd_sf"/>
</dbReference>
<dbReference type="SUPFAM" id="SSF46785">
    <property type="entry name" value="Winged helix' DNA-binding domain"/>
    <property type="match status" value="1"/>
</dbReference>
<reference evidence="7 8" key="1">
    <citation type="submission" date="2020-08" db="EMBL/GenBank/DDBJ databases">
        <title>Genomic Encyclopedia of Type Strains, Phase IV (KMG-IV): sequencing the most valuable type-strain genomes for metagenomic binning, comparative biology and taxonomic classification.</title>
        <authorList>
            <person name="Goeker M."/>
        </authorList>
    </citation>
    <scope>NUCLEOTIDE SEQUENCE [LARGE SCALE GENOMIC DNA]</scope>
    <source>
        <strain evidence="7 8">DSM 106739</strain>
    </source>
</reference>